<keyword evidence="1" id="KW-0812">Transmembrane</keyword>
<feature type="transmembrane region" description="Helical" evidence="1">
    <location>
        <begin position="122"/>
        <end position="142"/>
    </location>
</feature>
<protein>
    <submittedName>
        <fullName evidence="3">LytTR family DNA-binding domain-containing protein</fullName>
    </submittedName>
</protein>
<feature type="domain" description="HTH LytTR-type" evidence="2">
    <location>
        <begin position="175"/>
        <end position="259"/>
    </location>
</feature>
<dbReference type="Gene3D" id="2.40.50.1020">
    <property type="entry name" value="LytTr DNA-binding domain"/>
    <property type="match status" value="1"/>
</dbReference>
<reference evidence="3" key="1">
    <citation type="submission" date="2022-11" db="EMBL/GenBank/DDBJ databases">
        <title>Hoeflea poritis sp. nov., isolated from scleractinian coral Porites lutea.</title>
        <authorList>
            <person name="Zhang G."/>
            <person name="Wei Q."/>
            <person name="Cai L."/>
        </authorList>
    </citation>
    <scope>NUCLEOTIDE SEQUENCE</scope>
    <source>
        <strain evidence="3">E7-10</strain>
    </source>
</reference>
<organism evidence="3 4">
    <name type="scientific">Hoeflea poritis</name>
    <dbReference type="NCBI Taxonomy" id="2993659"/>
    <lineage>
        <taxon>Bacteria</taxon>
        <taxon>Pseudomonadati</taxon>
        <taxon>Pseudomonadota</taxon>
        <taxon>Alphaproteobacteria</taxon>
        <taxon>Hyphomicrobiales</taxon>
        <taxon>Rhizobiaceae</taxon>
        <taxon>Hoeflea</taxon>
    </lineage>
</organism>
<dbReference type="RefSeq" id="WP_271088825.1">
    <property type="nucleotide sequence ID" value="NZ_JAPJZH010000004.1"/>
</dbReference>
<dbReference type="EMBL" id="JAPJZH010000004">
    <property type="protein sequence ID" value="MDA4845220.1"/>
    <property type="molecule type" value="Genomic_DNA"/>
</dbReference>
<name>A0ABT4VM32_9HYPH</name>
<feature type="transmembrane region" description="Helical" evidence="1">
    <location>
        <begin position="21"/>
        <end position="39"/>
    </location>
</feature>
<dbReference type="PROSITE" id="PS50930">
    <property type="entry name" value="HTH_LYTTR"/>
    <property type="match status" value="1"/>
</dbReference>
<dbReference type="InterPro" id="IPR007492">
    <property type="entry name" value="LytTR_DNA-bd_dom"/>
</dbReference>
<dbReference type="SMART" id="SM00850">
    <property type="entry name" value="LytTR"/>
    <property type="match status" value="1"/>
</dbReference>
<gene>
    <name evidence="3" type="ORF">OOZ53_07645</name>
</gene>
<comment type="caution">
    <text evidence="3">The sequence shown here is derived from an EMBL/GenBank/DDBJ whole genome shotgun (WGS) entry which is preliminary data.</text>
</comment>
<proteinExistence type="predicted"/>
<sequence>MTDRSLQFTLREWWRFVSAPKTAVVVAAAGLVLGLSGPFGTYEVMHPLARLVYWELTAFLTFGVGWLNARLIAEHTPARKLGVLPAYAVAGLIGGIPIYAVVELINLAGNIGAPQDLQSRAILFVYCTAFNFCMCMLVAWLYSSAVKALPQETENAAPRLLRRLPIGLRGPLSHLSMQDHYVEVVTDRGSQLVLMRLADAISETRPVPGLQVHRSHWVALEAVARTRREKERYVVEMKGGAVLPISRSHVQAARAAGLLPAG</sequence>
<keyword evidence="1" id="KW-1133">Transmembrane helix</keyword>
<accession>A0ABT4VM32</accession>
<evidence type="ECO:0000313" key="3">
    <source>
        <dbReference type="EMBL" id="MDA4845220.1"/>
    </source>
</evidence>
<dbReference type="Proteomes" id="UP001148313">
    <property type="component" value="Unassembled WGS sequence"/>
</dbReference>
<feature type="transmembrane region" description="Helical" evidence="1">
    <location>
        <begin position="81"/>
        <end position="102"/>
    </location>
</feature>
<keyword evidence="1" id="KW-0472">Membrane</keyword>
<evidence type="ECO:0000313" key="4">
    <source>
        <dbReference type="Proteomes" id="UP001148313"/>
    </source>
</evidence>
<evidence type="ECO:0000256" key="1">
    <source>
        <dbReference type="SAM" id="Phobius"/>
    </source>
</evidence>
<evidence type="ECO:0000259" key="2">
    <source>
        <dbReference type="PROSITE" id="PS50930"/>
    </source>
</evidence>
<dbReference type="GO" id="GO:0003677">
    <property type="term" value="F:DNA binding"/>
    <property type="evidence" value="ECO:0007669"/>
    <property type="project" value="UniProtKB-KW"/>
</dbReference>
<dbReference type="Pfam" id="PF04397">
    <property type="entry name" value="LytTR"/>
    <property type="match status" value="1"/>
</dbReference>
<feature type="transmembrane region" description="Helical" evidence="1">
    <location>
        <begin position="51"/>
        <end position="69"/>
    </location>
</feature>
<keyword evidence="4" id="KW-1185">Reference proteome</keyword>
<keyword evidence="3" id="KW-0238">DNA-binding</keyword>